<evidence type="ECO:0000256" key="8">
    <source>
        <dbReference type="SAM" id="MobiDB-lite"/>
    </source>
</evidence>
<dbReference type="RefSeq" id="WP_104521239.1">
    <property type="nucleotide sequence ID" value="NZ_NHRY01000237.1"/>
</dbReference>
<comment type="caution">
    <text evidence="10">The sequence shown here is derived from an EMBL/GenBank/DDBJ whole genome shotgun (WGS) entry which is preliminary data.</text>
</comment>
<dbReference type="EMBL" id="NHRY01000237">
    <property type="protein sequence ID" value="PPQ28821.1"/>
    <property type="molecule type" value="Genomic_DNA"/>
</dbReference>
<sequence length="325" mass="34852">MSRDLPRFLDIPGDDATARSSTGKPRNASPDAGRKARSDRPAPFEPLPDAPDAIDTGWNPDRVQAPRHGRGTSVLVLAGIAILFAGWLLVSLIGSIAEAYHASPAFGGLAFCIYAIGLLLIALAAASEWQAWRSLRRVDDLRAGLAQPSGSLPAVKRTIIAWLRTVPDDLHPAEATITAIRAADSHERIGTLIRGSLADPLRQETARIARRSAVTGGMLVALSPHAAWDGMIIAVWSLRIIRRIAELYGLRPGPVVTLLLFRRIARTAVEIAAVDLVAQNVAAKLLEHTPLLRHVAASIPGMGAAELRLYRFAVLAGRACSPFEE</sequence>
<proteinExistence type="inferred from homology"/>
<feature type="compositionally biased region" description="Basic and acidic residues" evidence="8">
    <location>
        <begin position="32"/>
        <end position="42"/>
    </location>
</feature>
<dbReference type="AlphaFoldDB" id="A0A2S6N2H0"/>
<comment type="subcellular location">
    <subcellularLocation>
        <location evidence="1">Cell inner membrane</location>
        <topology evidence="1">Multi-pass membrane protein</topology>
    </subcellularLocation>
</comment>
<dbReference type="InterPro" id="IPR006507">
    <property type="entry name" value="UPF0283"/>
</dbReference>
<evidence type="ECO:0000256" key="4">
    <source>
        <dbReference type="ARBA" id="ARBA00022519"/>
    </source>
</evidence>
<accession>A0A2S6N2H0</accession>
<evidence type="ECO:0000256" key="1">
    <source>
        <dbReference type="ARBA" id="ARBA00004429"/>
    </source>
</evidence>
<evidence type="ECO:0000256" key="7">
    <source>
        <dbReference type="ARBA" id="ARBA00023136"/>
    </source>
</evidence>
<feature type="region of interest" description="Disordered" evidence="8">
    <location>
        <begin position="1"/>
        <end position="65"/>
    </location>
</feature>
<dbReference type="OrthoDB" id="9816060at2"/>
<evidence type="ECO:0000256" key="2">
    <source>
        <dbReference type="ARBA" id="ARBA00008255"/>
    </source>
</evidence>
<feature type="transmembrane region" description="Helical" evidence="9">
    <location>
        <begin position="74"/>
        <end position="93"/>
    </location>
</feature>
<dbReference type="PANTHER" id="PTHR39342:SF1">
    <property type="entry name" value="UPF0283 MEMBRANE PROTEIN YCJF"/>
    <property type="match status" value="1"/>
</dbReference>
<dbReference type="Proteomes" id="UP000239724">
    <property type="component" value="Unassembled WGS sequence"/>
</dbReference>
<organism evidence="10 11">
    <name type="scientific">Rhodopila globiformis</name>
    <name type="common">Rhodopseudomonas globiformis</name>
    <dbReference type="NCBI Taxonomy" id="1071"/>
    <lineage>
        <taxon>Bacteria</taxon>
        <taxon>Pseudomonadati</taxon>
        <taxon>Pseudomonadota</taxon>
        <taxon>Alphaproteobacteria</taxon>
        <taxon>Acetobacterales</taxon>
        <taxon>Acetobacteraceae</taxon>
        <taxon>Rhodopila</taxon>
    </lineage>
</organism>
<keyword evidence="4" id="KW-0997">Cell inner membrane</keyword>
<protein>
    <recommendedName>
        <fullName evidence="12">DUF697 domain-containing protein</fullName>
    </recommendedName>
</protein>
<dbReference type="PANTHER" id="PTHR39342">
    <property type="entry name" value="UPF0283 MEMBRANE PROTEIN YCJF"/>
    <property type="match status" value="1"/>
</dbReference>
<evidence type="ECO:0000256" key="3">
    <source>
        <dbReference type="ARBA" id="ARBA00022475"/>
    </source>
</evidence>
<feature type="transmembrane region" description="Helical" evidence="9">
    <location>
        <begin position="105"/>
        <end position="126"/>
    </location>
</feature>
<reference evidence="10 11" key="1">
    <citation type="journal article" date="2018" name="Arch. Microbiol.">
        <title>New insights into the metabolic potential of the phototrophic purple bacterium Rhodopila globiformis DSM 161(T) from its draft genome sequence and evidence for a vanadium-dependent nitrogenase.</title>
        <authorList>
            <person name="Imhoff J.F."/>
            <person name="Rahn T."/>
            <person name="Kunzel S."/>
            <person name="Neulinger S.C."/>
        </authorList>
    </citation>
    <scope>NUCLEOTIDE SEQUENCE [LARGE SCALE GENOMIC DNA]</scope>
    <source>
        <strain evidence="10 11">DSM 161</strain>
    </source>
</reference>
<keyword evidence="3" id="KW-1003">Cell membrane</keyword>
<evidence type="ECO:0000313" key="10">
    <source>
        <dbReference type="EMBL" id="PPQ28821.1"/>
    </source>
</evidence>
<keyword evidence="7 9" id="KW-0472">Membrane</keyword>
<evidence type="ECO:0000256" key="9">
    <source>
        <dbReference type="SAM" id="Phobius"/>
    </source>
</evidence>
<name>A0A2S6N2H0_RHOGL</name>
<evidence type="ECO:0000256" key="6">
    <source>
        <dbReference type="ARBA" id="ARBA00022989"/>
    </source>
</evidence>
<keyword evidence="6 9" id="KW-1133">Transmembrane helix</keyword>
<comment type="similarity">
    <text evidence="2">Belongs to the UPF0283 family.</text>
</comment>
<keyword evidence="5 9" id="KW-0812">Transmembrane</keyword>
<evidence type="ECO:0000256" key="5">
    <source>
        <dbReference type="ARBA" id="ARBA00022692"/>
    </source>
</evidence>
<dbReference type="GO" id="GO:0005886">
    <property type="term" value="C:plasma membrane"/>
    <property type="evidence" value="ECO:0007669"/>
    <property type="project" value="UniProtKB-SubCell"/>
</dbReference>
<keyword evidence="11" id="KW-1185">Reference proteome</keyword>
<gene>
    <name evidence="10" type="ORF">CCS01_23430</name>
</gene>
<evidence type="ECO:0000313" key="11">
    <source>
        <dbReference type="Proteomes" id="UP000239724"/>
    </source>
</evidence>
<dbReference type="InterPro" id="IPR021147">
    <property type="entry name" value="DUF697"/>
</dbReference>
<evidence type="ECO:0008006" key="12">
    <source>
        <dbReference type="Google" id="ProtNLM"/>
    </source>
</evidence>
<dbReference type="Pfam" id="PF05128">
    <property type="entry name" value="DUF697"/>
    <property type="match status" value="1"/>
</dbReference>